<dbReference type="Pfam" id="PF12680">
    <property type="entry name" value="SnoaL_2"/>
    <property type="match status" value="1"/>
</dbReference>
<dbReference type="SUPFAM" id="SSF54427">
    <property type="entry name" value="NTF2-like"/>
    <property type="match status" value="1"/>
</dbReference>
<dbReference type="InterPro" id="IPR032710">
    <property type="entry name" value="NTF2-like_dom_sf"/>
</dbReference>
<feature type="domain" description="SnoaL-like" evidence="1">
    <location>
        <begin position="26"/>
        <end position="138"/>
    </location>
</feature>
<dbReference type="InterPro" id="IPR037401">
    <property type="entry name" value="SnoaL-like"/>
</dbReference>
<dbReference type="Gene3D" id="3.10.450.50">
    <property type="match status" value="1"/>
</dbReference>
<proteinExistence type="predicted"/>
<evidence type="ECO:0000313" key="3">
    <source>
        <dbReference type="Proteomes" id="UP000199614"/>
    </source>
</evidence>
<organism evidence="2 3">
    <name type="scientific">Pseudonocardia ammonioxydans</name>
    <dbReference type="NCBI Taxonomy" id="260086"/>
    <lineage>
        <taxon>Bacteria</taxon>
        <taxon>Bacillati</taxon>
        <taxon>Actinomycetota</taxon>
        <taxon>Actinomycetes</taxon>
        <taxon>Pseudonocardiales</taxon>
        <taxon>Pseudonocardiaceae</taxon>
        <taxon>Pseudonocardia</taxon>
    </lineage>
</organism>
<dbReference type="EMBL" id="FOUY01000027">
    <property type="protein sequence ID" value="SFO03094.1"/>
    <property type="molecule type" value="Genomic_DNA"/>
</dbReference>
<dbReference type="AlphaFoldDB" id="A0A1I5DV06"/>
<sequence length="164" mass="17702">MTDLHAPARTGAIPDTTGNTRAVVGELLRRIATGDPAAVADLYAAEVDWRLGWPDDEHGTSVPWVRHRSTRADIEDHYRTIAEHHVPNAATVDVDRVLVDGPHAAVHGELGQTLRSTGVGYRARFSLHLTVVDDRIVAQTIVEDSLAVLRAVRRPATPASPSSG</sequence>
<protein>
    <recommendedName>
        <fullName evidence="1">SnoaL-like domain-containing protein</fullName>
    </recommendedName>
</protein>
<reference evidence="2 3" key="1">
    <citation type="submission" date="2016-10" db="EMBL/GenBank/DDBJ databases">
        <authorList>
            <person name="de Groot N.N."/>
        </authorList>
    </citation>
    <scope>NUCLEOTIDE SEQUENCE [LARGE SCALE GENOMIC DNA]</scope>
    <source>
        <strain evidence="2 3">CGMCC 4.1877</strain>
    </source>
</reference>
<accession>A0A1I5DV06</accession>
<keyword evidence="3" id="KW-1185">Reference proteome</keyword>
<gene>
    <name evidence="2" type="ORF">SAMN05216207_102798</name>
</gene>
<dbReference type="OrthoDB" id="8722217at2"/>
<dbReference type="Proteomes" id="UP000199614">
    <property type="component" value="Unassembled WGS sequence"/>
</dbReference>
<dbReference type="RefSeq" id="WP_093349262.1">
    <property type="nucleotide sequence ID" value="NZ_FOUY01000027.1"/>
</dbReference>
<evidence type="ECO:0000259" key="1">
    <source>
        <dbReference type="Pfam" id="PF12680"/>
    </source>
</evidence>
<name>A0A1I5DV06_PSUAM</name>
<evidence type="ECO:0000313" key="2">
    <source>
        <dbReference type="EMBL" id="SFO03094.1"/>
    </source>
</evidence>
<dbReference type="STRING" id="260086.SAMN05216207_102798"/>